<proteinExistence type="predicted"/>
<gene>
    <name evidence="2" type="ORF">CRHIZ90672A_00014854</name>
</gene>
<name>A0A9N9YFG7_9HYPO</name>
<reference evidence="2" key="1">
    <citation type="submission" date="2021-10" db="EMBL/GenBank/DDBJ databases">
        <authorList>
            <person name="Piombo E."/>
        </authorList>
    </citation>
    <scope>NUCLEOTIDE SEQUENCE</scope>
</reference>
<sequence length="135" mass="14543">MRRAEPPTHHPCRDTPRPNDCALASNLGCEIKTQAISAAPALAAHPTSAPSAGSAQMDQAEPPVPGSSELPVQGEKRTAPEEPNIPSEAKRIRTHHDESPELEIHSSPSSRRIPFPEKACPNPDSNLIRPMLIDQ</sequence>
<evidence type="ECO:0000313" key="3">
    <source>
        <dbReference type="Proteomes" id="UP000696573"/>
    </source>
</evidence>
<dbReference type="AlphaFoldDB" id="A0A9N9YFG7"/>
<feature type="region of interest" description="Disordered" evidence="1">
    <location>
        <begin position="41"/>
        <end position="135"/>
    </location>
</feature>
<dbReference type="Proteomes" id="UP000696573">
    <property type="component" value="Unassembled WGS sequence"/>
</dbReference>
<protein>
    <submittedName>
        <fullName evidence="2">Uncharacterized protein</fullName>
    </submittedName>
</protein>
<evidence type="ECO:0000313" key="2">
    <source>
        <dbReference type="EMBL" id="CAH0017078.1"/>
    </source>
</evidence>
<keyword evidence="3" id="KW-1185">Reference proteome</keyword>
<organism evidence="2 3">
    <name type="scientific">Clonostachys rhizophaga</name>
    <dbReference type="NCBI Taxonomy" id="160324"/>
    <lineage>
        <taxon>Eukaryota</taxon>
        <taxon>Fungi</taxon>
        <taxon>Dikarya</taxon>
        <taxon>Ascomycota</taxon>
        <taxon>Pezizomycotina</taxon>
        <taxon>Sordariomycetes</taxon>
        <taxon>Hypocreomycetidae</taxon>
        <taxon>Hypocreales</taxon>
        <taxon>Bionectriaceae</taxon>
        <taxon>Clonostachys</taxon>
    </lineage>
</organism>
<feature type="compositionally biased region" description="Basic and acidic residues" evidence="1">
    <location>
        <begin position="88"/>
        <end position="104"/>
    </location>
</feature>
<feature type="compositionally biased region" description="Low complexity" evidence="1">
    <location>
        <begin position="41"/>
        <end position="52"/>
    </location>
</feature>
<evidence type="ECO:0000256" key="1">
    <source>
        <dbReference type="SAM" id="MobiDB-lite"/>
    </source>
</evidence>
<comment type="caution">
    <text evidence="2">The sequence shown here is derived from an EMBL/GenBank/DDBJ whole genome shotgun (WGS) entry which is preliminary data.</text>
</comment>
<accession>A0A9N9YFG7</accession>
<dbReference type="EMBL" id="CABFNQ020000492">
    <property type="protein sequence ID" value="CAH0017078.1"/>
    <property type="molecule type" value="Genomic_DNA"/>
</dbReference>